<feature type="compositionally biased region" description="Polar residues" evidence="1">
    <location>
        <begin position="222"/>
        <end position="237"/>
    </location>
</feature>
<proteinExistence type="predicted"/>
<feature type="compositionally biased region" description="Polar residues" evidence="1">
    <location>
        <begin position="575"/>
        <end position="601"/>
    </location>
</feature>
<evidence type="ECO:0000313" key="3">
    <source>
        <dbReference type="Proteomes" id="UP001480595"/>
    </source>
</evidence>
<keyword evidence="3" id="KW-1185">Reference proteome</keyword>
<feature type="compositionally biased region" description="Basic residues" evidence="1">
    <location>
        <begin position="681"/>
        <end position="691"/>
    </location>
</feature>
<dbReference type="RefSeq" id="XP_066711472.1">
    <property type="nucleotide sequence ID" value="XM_066862362.1"/>
</dbReference>
<sequence length="716" mass="79112">MNWTEGNLARHSRGKTAKNEVLKLQKQHFVKARSRLMNGGTRQSPISISFLNSPIARQPPIHVGSPEHGEPYSSEDQHHSPSTRVGFKVNHGQQPLHDQFEEHHHHDPFVAKPKVIRDEPSANRTARKAEATPGRASREKRRKLLDRADWAGLTMQQPLELTFPGQMRAGRVWSNTDHTEQGTAGKSRVFVRERPVNRAKPLRYKDGDKRLQPAIQRIKVQVGSQDTYIGNGSSPPSTRRRPAGSDRGNSTEISTVASESSHGSSCRDDWVRHCRKSSSRSADEHRMEWRDNSHRSARELRRPLEVTSSSNNSSESNAARVAYASLTLAQPAPLRADDFQVLRWSPSVSLDSGSLEVEVGQPTSRPDAMDIAENEKWKTLVDSSDHLIPLTRGSSLLNSPHVVPVLSPGISEMMVQSNEPGRVFTGSARIQDDGASTSRKPHRAMAANAMASGCDGDTREAQLPKSQAVFLVTNKPRDSKVQNDIDENMAWMKFVLDSDSDGFERYAMQEATRLAAREIRPSKSPEEISSTEASFKYSQSIRRSVNSPEVSADTSLASSDGVASATVTSASRNATHGSVYTSPSATNQHLETSTTCNSVDGTTPDDFPSSDGNNSVNKTVVSDVETTKATMATSEASETSKDTQQRHRFTAPQAFIGKHAQSDQSRYMQMLPPKFPETTKSNKRKGRRKKKALDGRTSIRELPNFDGDPIEDIEED</sequence>
<accession>A0ABR1TRM5</accession>
<feature type="compositionally biased region" description="Polar residues" evidence="1">
    <location>
        <begin position="610"/>
        <end position="620"/>
    </location>
</feature>
<dbReference type="Proteomes" id="UP001480595">
    <property type="component" value="Unassembled WGS sequence"/>
</dbReference>
<feature type="region of interest" description="Disordered" evidence="1">
    <location>
        <begin position="219"/>
        <end position="317"/>
    </location>
</feature>
<comment type="caution">
    <text evidence="2">The sequence shown here is derived from an EMBL/GenBank/DDBJ whole genome shotgun (WGS) entry which is preliminary data.</text>
</comment>
<name>A0ABR1TRM5_9PEZI</name>
<dbReference type="EMBL" id="JAQQWL010000011">
    <property type="protein sequence ID" value="KAK8049223.1"/>
    <property type="molecule type" value="Genomic_DNA"/>
</dbReference>
<feature type="compositionally biased region" description="Polar residues" evidence="1">
    <location>
        <begin position="527"/>
        <end position="558"/>
    </location>
</feature>
<feature type="region of interest" description="Disordered" evidence="1">
    <location>
        <begin position="107"/>
        <end position="142"/>
    </location>
</feature>
<feature type="compositionally biased region" description="Low complexity" evidence="1">
    <location>
        <begin position="308"/>
        <end position="317"/>
    </location>
</feature>
<reference evidence="2 3" key="1">
    <citation type="submission" date="2023-01" db="EMBL/GenBank/DDBJ databases">
        <title>Analysis of 21 Apiospora genomes using comparative genomics revels a genus with tremendous synthesis potential of carbohydrate active enzymes and secondary metabolites.</title>
        <authorList>
            <person name="Sorensen T."/>
        </authorList>
    </citation>
    <scope>NUCLEOTIDE SEQUENCE [LARGE SCALE GENOMIC DNA]</scope>
    <source>
        <strain evidence="2 3">CBS 135458</strain>
    </source>
</reference>
<feature type="compositionally biased region" description="Basic and acidic residues" evidence="1">
    <location>
        <begin position="107"/>
        <end position="121"/>
    </location>
</feature>
<feature type="region of interest" description="Disordered" evidence="1">
    <location>
        <begin position="57"/>
        <end position="89"/>
    </location>
</feature>
<dbReference type="GeneID" id="92095425"/>
<feature type="region of interest" description="Disordered" evidence="1">
    <location>
        <begin position="575"/>
        <end position="716"/>
    </location>
</feature>
<protein>
    <submittedName>
        <fullName evidence="2">Uncharacterized protein</fullName>
    </submittedName>
</protein>
<evidence type="ECO:0000313" key="2">
    <source>
        <dbReference type="EMBL" id="KAK8049223.1"/>
    </source>
</evidence>
<evidence type="ECO:0000256" key="1">
    <source>
        <dbReference type="SAM" id="MobiDB-lite"/>
    </source>
</evidence>
<feature type="region of interest" description="Disordered" evidence="1">
    <location>
        <begin position="517"/>
        <end position="560"/>
    </location>
</feature>
<feature type="compositionally biased region" description="Polar residues" evidence="1">
    <location>
        <begin position="247"/>
        <end position="264"/>
    </location>
</feature>
<organism evidence="2 3">
    <name type="scientific">Apiospora phragmitis</name>
    <dbReference type="NCBI Taxonomy" id="2905665"/>
    <lineage>
        <taxon>Eukaryota</taxon>
        <taxon>Fungi</taxon>
        <taxon>Dikarya</taxon>
        <taxon>Ascomycota</taxon>
        <taxon>Pezizomycotina</taxon>
        <taxon>Sordariomycetes</taxon>
        <taxon>Xylariomycetidae</taxon>
        <taxon>Amphisphaeriales</taxon>
        <taxon>Apiosporaceae</taxon>
        <taxon>Apiospora</taxon>
    </lineage>
</organism>
<feature type="compositionally biased region" description="Basic and acidic residues" evidence="1">
    <location>
        <begin position="281"/>
        <end position="304"/>
    </location>
</feature>
<feature type="compositionally biased region" description="Basic and acidic residues" evidence="1">
    <location>
        <begin position="517"/>
        <end position="526"/>
    </location>
</feature>
<gene>
    <name evidence="2" type="ORF">PG994_010953</name>
</gene>
<feature type="compositionally biased region" description="Polar residues" evidence="1">
    <location>
        <begin position="627"/>
        <end position="637"/>
    </location>
</feature>
<feature type="compositionally biased region" description="Basic and acidic residues" evidence="1">
    <location>
        <begin position="65"/>
        <end position="79"/>
    </location>
</feature>